<dbReference type="GO" id="GO:0004674">
    <property type="term" value="F:protein serine/threonine kinase activity"/>
    <property type="evidence" value="ECO:0007669"/>
    <property type="project" value="UniProtKB-KW"/>
</dbReference>
<dbReference type="AlphaFoldDB" id="A0A0D7BD52"/>
<feature type="binding site" evidence="10">
    <location>
        <position position="206"/>
    </location>
    <ligand>
        <name>ATP</name>
        <dbReference type="ChEBI" id="CHEBI:30616"/>
    </ligand>
</feature>
<evidence type="ECO:0000256" key="11">
    <source>
        <dbReference type="SAM" id="MobiDB-lite"/>
    </source>
</evidence>
<dbReference type="InterPro" id="IPR000719">
    <property type="entry name" value="Prot_kinase_dom"/>
</dbReference>
<comment type="catalytic activity">
    <reaction evidence="8">
        <text>L-threonyl-[protein] + ATP = O-phospho-L-threonyl-[protein] + ADP + H(+)</text>
        <dbReference type="Rhea" id="RHEA:46608"/>
        <dbReference type="Rhea" id="RHEA-COMP:11060"/>
        <dbReference type="Rhea" id="RHEA-COMP:11605"/>
        <dbReference type="ChEBI" id="CHEBI:15378"/>
        <dbReference type="ChEBI" id="CHEBI:30013"/>
        <dbReference type="ChEBI" id="CHEBI:30616"/>
        <dbReference type="ChEBI" id="CHEBI:61977"/>
        <dbReference type="ChEBI" id="CHEBI:456216"/>
        <dbReference type="EC" id="2.7.11.1"/>
    </reaction>
</comment>
<dbReference type="Gene3D" id="3.30.200.20">
    <property type="entry name" value="Phosphorylase Kinase, domain 1"/>
    <property type="match status" value="1"/>
</dbReference>
<dbReference type="PROSITE" id="PS00107">
    <property type="entry name" value="PROTEIN_KINASE_ATP"/>
    <property type="match status" value="1"/>
</dbReference>
<dbReference type="Proteomes" id="UP000054007">
    <property type="component" value="Unassembled WGS sequence"/>
</dbReference>
<dbReference type="FunFam" id="1.10.510.10:FF:000024">
    <property type="entry name" value="Probable serine/threonine-protein kinase cot-1"/>
    <property type="match status" value="1"/>
</dbReference>
<keyword evidence="7 10" id="KW-0067">ATP-binding</keyword>
<keyword evidence="6 14" id="KW-0418">Kinase</keyword>
<comment type="catalytic activity">
    <reaction evidence="9">
        <text>L-seryl-[protein] + ATP = O-phospho-L-seryl-[protein] + ADP + H(+)</text>
        <dbReference type="Rhea" id="RHEA:17989"/>
        <dbReference type="Rhea" id="RHEA-COMP:9863"/>
        <dbReference type="Rhea" id="RHEA-COMP:11604"/>
        <dbReference type="ChEBI" id="CHEBI:15378"/>
        <dbReference type="ChEBI" id="CHEBI:29999"/>
        <dbReference type="ChEBI" id="CHEBI:30616"/>
        <dbReference type="ChEBI" id="CHEBI:83421"/>
        <dbReference type="ChEBI" id="CHEBI:456216"/>
        <dbReference type="EC" id="2.7.11.1"/>
    </reaction>
</comment>
<feature type="compositionally biased region" description="Basic and acidic residues" evidence="11">
    <location>
        <begin position="35"/>
        <end position="55"/>
    </location>
</feature>
<dbReference type="InterPro" id="IPR017441">
    <property type="entry name" value="Protein_kinase_ATP_BS"/>
</dbReference>
<dbReference type="GO" id="GO:0005524">
    <property type="term" value="F:ATP binding"/>
    <property type="evidence" value="ECO:0007669"/>
    <property type="project" value="UniProtKB-UniRule"/>
</dbReference>
<dbReference type="EC" id="2.7.11.1" evidence="1"/>
<accession>A0A0D7BD52</accession>
<dbReference type="Gene3D" id="1.10.510.10">
    <property type="entry name" value="Transferase(Phosphotransferase) domain 1"/>
    <property type="match status" value="1"/>
</dbReference>
<proteinExistence type="predicted"/>
<dbReference type="GO" id="GO:0007010">
    <property type="term" value="P:cytoskeleton organization"/>
    <property type="evidence" value="ECO:0007669"/>
    <property type="project" value="UniProtKB-ARBA"/>
</dbReference>
<keyword evidence="15" id="KW-1185">Reference proteome</keyword>
<dbReference type="SUPFAM" id="SSF56112">
    <property type="entry name" value="Protein kinase-like (PK-like)"/>
    <property type="match status" value="1"/>
</dbReference>
<dbReference type="PANTHER" id="PTHR24351">
    <property type="entry name" value="RIBOSOMAL PROTEIN S6 KINASE"/>
    <property type="match status" value="1"/>
</dbReference>
<dbReference type="OrthoDB" id="63267at2759"/>
<sequence length="505" mass="56376">MLTRGAERARAENAQATTASTTKDDGATKRRKRVHSDVEKEPKRLQPSRTVKDKGVQQTHLQLAGTGRKDATRSKHTKKAVKAQPAAKKVKKVHEERPAKTAAKAENSSEDKDEAAESTPAPIQSKEGATTKESDCPSTKGTKTRAATASSSGETLVERSQTPKVKATRSMVAIEDFDWVRDLGAGGTAKVYLCRKKDSKQHYALKAIQKNTIRSSASRKRILNEQRLLEHLAVGNPFVIKLRESFHNETHLFLALDYHSGGDLLSAWTALGGSLDAKVVKFWTMEMVAGLSSIHKCGIVHRDMKPENVLIDCDGHIVITDFGMAKQLQERTSDTEQSTYETTNSYCGTELYMSPEIIQGLQYSFSSDWWSLGIMMHEMLLADLPFCKEEERNSCMDRVLDRIVHEDLQFPQPPEISTKEEDLVRELLNKDHEARISEDGIKGHRYFAGIKWKRVDLKGYTPPYIPDMDPPEQSDDEYVCMGIVLESEKGKKGRGSGERGVSEAI</sequence>
<dbReference type="PROSITE" id="PS51285">
    <property type="entry name" value="AGC_KINASE_CTER"/>
    <property type="match status" value="1"/>
</dbReference>
<dbReference type="EMBL" id="KN880502">
    <property type="protein sequence ID" value="KIY68452.1"/>
    <property type="molecule type" value="Genomic_DNA"/>
</dbReference>
<evidence type="ECO:0000256" key="10">
    <source>
        <dbReference type="PROSITE-ProRule" id="PRU10141"/>
    </source>
</evidence>
<gene>
    <name evidence="14" type="ORF">CYLTODRAFT_410364</name>
</gene>
<keyword evidence="3" id="KW-0597">Phosphoprotein</keyword>
<evidence type="ECO:0000256" key="2">
    <source>
        <dbReference type="ARBA" id="ARBA00022527"/>
    </source>
</evidence>
<dbReference type="InterPro" id="IPR000961">
    <property type="entry name" value="AGC-kinase_C"/>
</dbReference>
<feature type="region of interest" description="Disordered" evidence="11">
    <location>
        <begin position="1"/>
        <end position="167"/>
    </location>
</feature>
<evidence type="ECO:0000313" key="14">
    <source>
        <dbReference type="EMBL" id="KIY68452.1"/>
    </source>
</evidence>
<feature type="domain" description="Protein kinase" evidence="12">
    <location>
        <begin position="177"/>
        <end position="447"/>
    </location>
</feature>
<dbReference type="Pfam" id="PF00069">
    <property type="entry name" value="Pkinase"/>
    <property type="match status" value="1"/>
</dbReference>
<name>A0A0D7BD52_9AGAR</name>
<dbReference type="InterPro" id="IPR008271">
    <property type="entry name" value="Ser/Thr_kinase_AS"/>
</dbReference>
<keyword evidence="4" id="KW-0808">Transferase</keyword>
<dbReference type="CDD" id="cd05123">
    <property type="entry name" value="STKc_AGC"/>
    <property type="match status" value="1"/>
</dbReference>
<evidence type="ECO:0000256" key="9">
    <source>
        <dbReference type="ARBA" id="ARBA00048679"/>
    </source>
</evidence>
<evidence type="ECO:0000256" key="8">
    <source>
        <dbReference type="ARBA" id="ARBA00047899"/>
    </source>
</evidence>
<protein>
    <recommendedName>
        <fullName evidence="1">non-specific serine/threonine protein kinase</fullName>
        <ecNumber evidence="1">2.7.11.1</ecNumber>
    </recommendedName>
</protein>
<dbReference type="PROSITE" id="PS00108">
    <property type="entry name" value="PROTEIN_KINASE_ST"/>
    <property type="match status" value="1"/>
</dbReference>
<organism evidence="14 15">
    <name type="scientific">Cylindrobasidium torrendii FP15055 ss-10</name>
    <dbReference type="NCBI Taxonomy" id="1314674"/>
    <lineage>
        <taxon>Eukaryota</taxon>
        <taxon>Fungi</taxon>
        <taxon>Dikarya</taxon>
        <taxon>Basidiomycota</taxon>
        <taxon>Agaricomycotina</taxon>
        <taxon>Agaricomycetes</taxon>
        <taxon>Agaricomycetidae</taxon>
        <taxon>Agaricales</taxon>
        <taxon>Marasmiineae</taxon>
        <taxon>Physalacriaceae</taxon>
        <taxon>Cylindrobasidium</taxon>
    </lineage>
</organism>
<keyword evidence="2" id="KW-0723">Serine/threonine-protein kinase</keyword>
<dbReference type="InterPro" id="IPR011009">
    <property type="entry name" value="Kinase-like_dom_sf"/>
</dbReference>
<evidence type="ECO:0000256" key="5">
    <source>
        <dbReference type="ARBA" id="ARBA00022741"/>
    </source>
</evidence>
<evidence type="ECO:0000313" key="15">
    <source>
        <dbReference type="Proteomes" id="UP000054007"/>
    </source>
</evidence>
<evidence type="ECO:0000256" key="3">
    <source>
        <dbReference type="ARBA" id="ARBA00022553"/>
    </source>
</evidence>
<evidence type="ECO:0000256" key="1">
    <source>
        <dbReference type="ARBA" id="ARBA00012513"/>
    </source>
</evidence>
<dbReference type="PROSITE" id="PS50011">
    <property type="entry name" value="PROTEIN_KINASE_DOM"/>
    <property type="match status" value="1"/>
</dbReference>
<feature type="domain" description="AGC-kinase C-terminal" evidence="13">
    <location>
        <begin position="448"/>
        <end position="505"/>
    </location>
</feature>
<evidence type="ECO:0000256" key="7">
    <source>
        <dbReference type="ARBA" id="ARBA00022840"/>
    </source>
</evidence>
<reference evidence="14 15" key="1">
    <citation type="journal article" date="2015" name="Fungal Genet. Biol.">
        <title>Evolution of novel wood decay mechanisms in Agaricales revealed by the genome sequences of Fistulina hepatica and Cylindrobasidium torrendii.</title>
        <authorList>
            <person name="Floudas D."/>
            <person name="Held B.W."/>
            <person name="Riley R."/>
            <person name="Nagy L.G."/>
            <person name="Koehler G."/>
            <person name="Ransdell A.S."/>
            <person name="Younus H."/>
            <person name="Chow J."/>
            <person name="Chiniquy J."/>
            <person name="Lipzen A."/>
            <person name="Tritt A."/>
            <person name="Sun H."/>
            <person name="Haridas S."/>
            <person name="LaButti K."/>
            <person name="Ohm R.A."/>
            <person name="Kues U."/>
            <person name="Blanchette R.A."/>
            <person name="Grigoriev I.V."/>
            <person name="Minto R.E."/>
            <person name="Hibbett D.S."/>
        </authorList>
    </citation>
    <scope>NUCLEOTIDE SEQUENCE [LARGE SCALE GENOMIC DNA]</scope>
    <source>
        <strain evidence="14 15">FP15055 ss-10</strain>
    </source>
</reference>
<evidence type="ECO:0000259" key="12">
    <source>
        <dbReference type="PROSITE" id="PS50011"/>
    </source>
</evidence>
<dbReference type="STRING" id="1314674.A0A0D7BD52"/>
<keyword evidence="5 10" id="KW-0547">Nucleotide-binding</keyword>
<evidence type="ECO:0000256" key="6">
    <source>
        <dbReference type="ARBA" id="ARBA00022777"/>
    </source>
</evidence>
<feature type="compositionally biased region" description="Polar residues" evidence="11">
    <location>
        <begin position="136"/>
        <end position="163"/>
    </location>
</feature>
<dbReference type="SMART" id="SM00220">
    <property type="entry name" value="S_TKc"/>
    <property type="match status" value="1"/>
</dbReference>
<dbReference type="InterPro" id="IPR045270">
    <property type="entry name" value="STKc_AGC"/>
</dbReference>
<evidence type="ECO:0000256" key="4">
    <source>
        <dbReference type="ARBA" id="ARBA00022679"/>
    </source>
</evidence>
<evidence type="ECO:0000259" key="13">
    <source>
        <dbReference type="PROSITE" id="PS51285"/>
    </source>
</evidence>
<feature type="compositionally biased region" description="Basic and acidic residues" evidence="11">
    <location>
        <begin position="1"/>
        <end position="11"/>
    </location>
</feature>